<dbReference type="Pfam" id="PF02498">
    <property type="entry name" value="Bro-N"/>
    <property type="match status" value="1"/>
</dbReference>
<evidence type="ECO:0000259" key="1">
    <source>
        <dbReference type="PROSITE" id="PS51750"/>
    </source>
</evidence>
<evidence type="ECO:0000313" key="2">
    <source>
        <dbReference type="EMBL" id="VVO79973.1"/>
    </source>
</evidence>
<sequence length="285" mass="31320">MSDINTPVSNVIPFNFGKQQVRTLLINDQPWFVANDVSAALQYSEASAMTRHLDDDEKGLSIVQTLGGDQEMLVINESGLYSAILRSRKAEAKRFKKWVTAEVLPAIRKQGRYEDQGKMQTLVGQTIGTDGFHMLGAVVKGKVSGLPAPAQRRATAKIWSQTHAAFGVRSAADIPADQLDAARNFIAAYAVLEGELIPKGQGKSFDIPDKLGECERYLVSADHHGNRQVTPVPMGAFVLTRQQFMQSMLVDRDMPVSTAEMFQFVALATENLRIRSLSQARRAAA</sequence>
<accession>A0A5E7J9U6</accession>
<dbReference type="SMART" id="SM01040">
    <property type="entry name" value="Bro-N"/>
    <property type="match status" value="1"/>
</dbReference>
<dbReference type="Proteomes" id="UP000349468">
    <property type="component" value="Unassembled WGS sequence"/>
</dbReference>
<organism evidence="2 3">
    <name type="scientific">Pseudomonas fluorescens</name>
    <dbReference type="NCBI Taxonomy" id="294"/>
    <lineage>
        <taxon>Bacteria</taxon>
        <taxon>Pseudomonadati</taxon>
        <taxon>Pseudomonadota</taxon>
        <taxon>Gammaproteobacteria</taxon>
        <taxon>Pseudomonadales</taxon>
        <taxon>Pseudomonadaceae</taxon>
        <taxon>Pseudomonas</taxon>
    </lineage>
</organism>
<dbReference type="AlphaFoldDB" id="A0A5E7J9U6"/>
<dbReference type="PANTHER" id="PTHR36180:SF2">
    <property type="entry name" value="BRO FAMILY PROTEIN"/>
    <property type="match status" value="1"/>
</dbReference>
<reference evidence="2 3" key="1">
    <citation type="submission" date="2019-09" db="EMBL/GenBank/DDBJ databases">
        <authorList>
            <person name="Chandra G."/>
            <person name="Truman W A."/>
        </authorList>
    </citation>
    <scope>NUCLEOTIDE SEQUENCE [LARGE SCALE GENOMIC DNA]</scope>
    <source>
        <strain evidence="2">PS870</strain>
    </source>
</reference>
<dbReference type="PANTHER" id="PTHR36180">
    <property type="entry name" value="DNA-BINDING PROTEIN-RELATED-RELATED"/>
    <property type="match status" value="1"/>
</dbReference>
<protein>
    <recommendedName>
        <fullName evidence="1">Bro-N domain-containing protein</fullName>
    </recommendedName>
</protein>
<dbReference type="PROSITE" id="PS51750">
    <property type="entry name" value="BRO_N"/>
    <property type="match status" value="1"/>
</dbReference>
<name>A0A5E7J9U6_PSEFL</name>
<dbReference type="RefSeq" id="WP_154912076.1">
    <property type="nucleotide sequence ID" value="NZ_CABVIK010000005.1"/>
</dbReference>
<evidence type="ECO:0000313" key="3">
    <source>
        <dbReference type="Proteomes" id="UP000349468"/>
    </source>
</evidence>
<gene>
    <name evidence="2" type="ORF">PS870_01741</name>
</gene>
<dbReference type="InterPro" id="IPR003497">
    <property type="entry name" value="BRO_N_domain"/>
</dbReference>
<dbReference type="EMBL" id="CABVIK010000005">
    <property type="protein sequence ID" value="VVO79973.1"/>
    <property type="molecule type" value="Genomic_DNA"/>
</dbReference>
<feature type="domain" description="Bro-N" evidence="1">
    <location>
        <begin position="1"/>
        <end position="111"/>
    </location>
</feature>
<proteinExistence type="predicted"/>